<organism evidence="1 2">
    <name type="scientific">Phenylobacterium montanum</name>
    <dbReference type="NCBI Taxonomy" id="2823693"/>
    <lineage>
        <taxon>Bacteria</taxon>
        <taxon>Pseudomonadati</taxon>
        <taxon>Pseudomonadota</taxon>
        <taxon>Alphaproteobacteria</taxon>
        <taxon>Caulobacterales</taxon>
        <taxon>Caulobacteraceae</taxon>
        <taxon>Phenylobacterium</taxon>
    </lineage>
</organism>
<accession>A0A975FWT1</accession>
<keyword evidence="2" id="KW-1185">Reference proteome</keyword>
<name>A0A975FWT1_9CAUL</name>
<protein>
    <submittedName>
        <fullName evidence="1">Ferritin-like domain-containing protein</fullName>
    </submittedName>
</protein>
<dbReference type="Proteomes" id="UP000676409">
    <property type="component" value="Chromosome"/>
</dbReference>
<dbReference type="AlphaFoldDB" id="A0A975FWT1"/>
<dbReference type="RefSeq" id="WP_211936907.1">
    <property type="nucleotide sequence ID" value="NZ_CP073078.1"/>
</dbReference>
<evidence type="ECO:0000313" key="1">
    <source>
        <dbReference type="EMBL" id="QUD86855.1"/>
    </source>
</evidence>
<dbReference type="CDD" id="cd00657">
    <property type="entry name" value="Ferritin_like"/>
    <property type="match status" value="1"/>
</dbReference>
<proteinExistence type="predicted"/>
<dbReference type="KEGG" id="caul:KCG34_17480"/>
<sequence>MTINNITKDAMYDAVAPDDFESMLELDRYNARSTAFDKIISATHDHFWDPLDKKYIDFDEPFDIENTPLVPEDMIAALQTDYVSNHLSDPKERTRFINTIVLHNFSSILHGEQGALNLSASLCHVLKDQGAQEYAANQTREEARHVTAFAKYIKSRWGRPLECGPVLKDLLVEIIGAPEVYKKIIGMQMLIEGLAMGAFASFFNTITDPLGKKLLQLVMTDEAFHHKFGKIWADRTVPKLTAEEHAIIEDWAAHCFQVLLFNLVAPSQQAAIYADFGLDPDKVMEAFSEVMTDDVRREGMKESANIFRVLIKTLLNAGIITDRTRAFYAMYIDMDELKAEGDRMVGDDIAEEGIRFLQEINFKDRTAVEVLIAAE</sequence>
<dbReference type="InterPro" id="IPR012348">
    <property type="entry name" value="RNR-like"/>
</dbReference>
<dbReference type="EMBL" id="CP073078">
    <property type="protein sequence ID" value="QUD86855.1"/>
    <property type="molecule type" value="Genomic_DNA"/>
</dbReference>
<reference evidence="1" key="1">
    <citation type="submission" date="2021-04" db="EMBL/GenBank/DDBJ databases">
        <title>The complete genome sequence of Caulobacter sp. S6.</title>
        <authorList>
            <person name="Tang Y."/>
            <person name="Ouyang W."/>
            <person name="Liu Q."/>
            <person name="Huang B."/>
            <person name="Guo Z."/>
            <person name="Lei P."/>
        </authorList>
    </citation>
    <scope>NUCLEOTIDE SEQUENCE</scope>
    <source>
        <strain evidence="1">S6</strain>
    </source>
</reference>
<dbReference type="GO" id="GO:0016491">
    <property type="term" value="F:oxidoreductase activity"/>
    <property type="evidence" value="ECO:0007669"/>
    <property type="project" value="InterPro"/>
</dbReference>
<evidence type="ECO:0000313" key="2">
    <source>
        <dbReference type="Proteomes" id="UP000676409"/>
    </source>
</evidence>
<gene>
    <name evidence="1" type="ORF">KCG34_17480</name>
</gene>
<dbReference type="Gene3D" id="1.10.620.20">
    <property type="entry name" value="Ribonucleotide Reductase, subunit A"/>
    <property type="match status" value="1"/>
</dbReference>
<dbReference type="InterPro" id="IPR009078">
    <property type="entry name" value="Ferritin-like_SF"/>
</dbReference>
<dbReference type="SUPFAM" id="SSF47240">
    <property type="entry name" value="Ferritin-like"/>
    <property type="match status" value="1"/>
</dbReference>